<accession>A0A510E505</accession>
<feature type="transmembrane region" description="Helical" evidence="1">
    <location>
        <begin position="37"/>
        <end position="56"/>
    </location>
</feature>
<feature type="transmembrane region" description="Helical" evidence="1">
    <location>
        <begin position="126"/>
        <end position="151"/>
    </location>
</feature>
<accession>A0A510DX73</accession>
<reference evidence="5" key="1">
    <citation type="submission" date="2018-09" db="EMBL/GenBank/DDBJ databases">
        <title>Complete Genome Sequencing of Sulfolobus sp. JCM 16834.</title>
        <authorList>
            <person name="Kato S."/>
            <person name="Itoh T."/>
            <person name="Ohkuma M."/>
        </authorList>
    </citation>
    <scope>NUCLEOTIDE SEQUENCE [LARGE SCALE GENOMIC DNA]</scope>
    <source>
        <strain evidence="5">IC-007</strain>
    </source>
</reference>
<dbReference type="AlphaFoldDB" id="A0A510DX73"/>
<dbReference type="OrthoDB" id="34774at2157"/>
<keyword evidence="4" id="KW-1185">Reference proteome</keyword>
<dbReference type="RefSeq" id="WP_149528692.1">
    <property type="nucleotide sequence ID" value="NZ_AP018929.1"/>
</dbReference>
<evidence type="ECO:0000313" key="5">
    <source>
        <dbReference type="Proteomes" id="UP000325030"/>
    </source>
</evidence>
<keyword evidence="1" id="KW-1133">Transmembrane helix</keyword>
<dbReference type="InterPro" id="IPR058247">
    <property type="entry name" value="DUF1453"/>
</dbReference>
<reference evidence="2 4" key="2">
    <citation type="journal article" date="2020" name="Int. J. Syst. Evol. Microbiol.">
        <title>Sulfuracidifex tepidarius gen. nov., sp. nov. and transfer of Sulfolobus metallicus Huber and Stetter 1992 to the genus Sulfuracidifex as Sulfuracidifex metallicus comb. nov.</title>
        <authorList>
            <person name="Itoh T."/>
            <person name="Miura T."/>
            <person name="Sakai H.D."/>
            <person name="Kato S."/>
            <person name="Ohkuma M."/>
            <person name="Takashina T."/>
        </authorList>
    </citation>
    <scope>NUCLEOTIDE SEQUENCE [LARGE SCALE GENOMIC DNA]</scope>
    <source>
        <strain evidence="2 4">IC-006</strain>
        <strain evidence="3">IC-007</strain>
    </source>
</reference>
<dbReference type="Proteomes" id="UP000325030">
    <property type="component" value="Chromosome"/>
</dbReference>
<protein>
    <recommendedName>
        <fullName evidence="6">DUF1453 domain-containing protein</fullName>
    </recommendedName>
</protein>
<evidence type="ECO:0000313" key="3">
    <source>
        <dbReference type="EMBL" id="BBG27591.1"/>
    </source>
</evidence>
<proteinExistence type="predicted"/>
<dbReference type="EMBL" id="AP018930">
    <property type="protein sequence ID" value="BBG27591.1"/>
    <property type="molecule type" value="Genomic_DNA"/>
</dbReference>
<evidence type="ECO:0000313" key="2">
    <source>
        <dbReference type="EMBL" id="BBG24807.1"/>
    </source>
</evidence>
<organism evidence="2 4">
    <name type="scientific">Sulfuracidifex tepidarius</name>
    <dbReference type="NCBI Taxonomy" id="1294262"/>
    <lineage>
        <taxon>Archaea</taxon>
        <taxon>Thermoproteota</taxon>
        <taxon>Thermoprotei</taxon>
        <taxon>Sulfolobales</taxon>
        <taxon>Sulfolobaceae</taxon>
        <taxon>Sulfuracidifex</taxon>
    </lineage>
</organism>
<gene>
    <name evidence="2" type="ORF">IC006_2141</name>
    <name evidence="3" type="ORF">IC007_2145</name>
</gene>
<evidence type="ECO:0008006" key="6">
    <source>
        <dbReference type="Google" id="ProtNLM"/>
    </source>
</evidence>
<feature type="transmembrane region" description="Helical" evidence="1">
    <location>
        <begin position="101"/>
        <end position="120"/>
    </location>
</feature>
<evidence type="ECO:0000256" key="1">
    <source>
        <dbReference type="SAM" id="Phobius"/>
    </source>
</evidence>
<keyword evidence="1" id="KW-0812">Transmembrane</keyword>
<feature type="transmembrane region" description="Helical" evidence="1">
    <location>
        <begin position="12"/>
        <end position="30"/>
    </location>
</feature>
<keyword evidence="1" id="KW-0472">Membrane</keyword>
<dbReference type="GeneID" id="41718473"/>
<dbReference type="Pfam" id="PF07301">
    <property type="entry name" value="DUF1453"/>
    <property type="match status" value="1"/>
</dbReference>
<name>A0A510DX73_9CREN</name>
<dbReference type="KEGG" id="step:IC006_2141"/>
<dbReference type="EMBL" id="AP018929">
    <property type="protein sequence ID" value="BBG24807.1"/>
    <property type="molecule type" value="Genomic_DNA"/>
</dbReference>
<evidence type="ECO:0000313" key="4">
    <source>
        <dbReference type="Proteomes" id="UP000322983"/>
    </source>
</evidence>
<sequence>MYTNYTYQQSELFYGIIIALLITFSSLRSLRGRKVKPFNLFTRPLIYVILGLLILLTDISPLVLVAVILGSILGILLGDRFGKGSQVFLDQGEIFYKRSPIILAIWLSSYIARVLMYPYLGSSLLYVVSIALDFLLFMSGFMLLGESIYVFREYSKLKRAYS</sequence>
<dbReference type="Proteomes" id="UP000322983">
    <property type="component" value="Chromosome"/>
</dbReference>